<accession>A0A4Q4S0L5</accession>
<evidence type="ECO:0000313" key="1">
    <source>
        <dbReference type="EMBL" id="RYO63129.1"/>
    </source>
</evidence>
<name>A0A4Q4S0L5_9PLEO</name>
<protein>
    <submittedName>
        <fullName evidence="1">Uncharacterized protein</fullName>
    </submittedName>
</protein>
<proteinExistence type="predicted"/>
<evidence type="ECO:0000313" key="2">
    <source>
        <dbReference type="Proteomes" id="UP000293823"/>
    </source>
</evidence>
<dbReference type="AlphaFoldDB" id="A0A4Q4S0L5"/>
<gene>
    <name evidence="1" type="ORF">AA0113_g6204</name>
</gene>
<dbReference type="EMBL" id="PEJP01000022">
    <property type="protein sequence ID" value="RYO63129.1"/>
    <property type="molecule type" value="Genomic_DNA"/>
</dbReference>
<organism evidence="1 2">
    <name type="scientific">Alternaria arborescens</name>
    <dbReference type="NCBI Taxonomy" id="156630"/>
    <lineage>
        <taxon>Eukaryota</taxon>
        <taxon>Fungi</taxon>
        <taxon>Dikarya</taxon>
        <taxon>Ascomycota</taxon>
        <taxon>Pezizomycotina</taxon>
        <taxon>Dothideomycetes</taxon>
        <taxon>Pleosporomycetidae</taxon>
        <taxon>Pleosporales</taxon>
        <taxon>Pleosporineae</taxon>
        <taxon>Pleosporaceae</taxon>
        <taxon>Alternaria</taxon>
        <taxon>Alternaria sect. Alternaria</taxon>
    </lineage>
</organism>
<dbReference type="Proteomes" id="UP000293823">
    <property type="component" value="Unassembled WGS sequence"/>
</dbReference>
<sequence length="224" mass="25786">MAVNARNFSGGISFFDLCGELRNAIYEEFINLKLTMIEAANLACIHKQIHSEFGMLFILRGNLRLKLEDLYKGLHHFFVRYPSSALEDVHCVIDVVAPFFPSHSINVLAVVSVLHKYPLLRIVWLNGCEPDDDGEWHHEDLASVVMSMVARHSEEPISVKLSHEEFHTMLELSIVLENGVSKQTIQDWKHDWRSAYSWGNIDVTVHEQDLEDSKDKQVVRWFGK</sequence>
<dbReference type="OrthoDB" id="3691831at2759"/>
<keyword evidence="2" id="KW-1185">Reference proteome</keyword>
<reference evidence="2" key="1">
    <citation type="journal article" date="2019" name="bioRxiv">
        <title>Genomics, evolutionary history and diagnostics of the Alternaria alternata species group including apple and Asian pear pathotypes.</title>
        <authorList>
            <person name="Armitage A.D."/>
            <person name="Cockerton H.M."/>
            <person name="Sreenivasaprasad S."/>
            <person name="Woodhall J.W."/>
            <person name="Lane C.R."/>
            <person name="Harrison R.J."/>
            <person name="Clarkson J.P."/>
        </authorList>
    </citation>
    <scope>NUCLEOTIDE SEQUENCE [LARGE SCALE GENOMIC DNA]</scope>
    <source>
        <strain evidence="2">RGR 97.0016</strain>
    </source>
</reference>
<comment type="caution">
    <text evidence="1">The sequence shown here is derived from an EMBL/GenBank/DDBJ whole genome shotgun (WGS) entry which is preliminary data.</text>
</comment>